<sequence length="146" mass="15664">MIDEGKPTPAGPPPAYTPPVGQSSRPRSTPSLMGQPRQPAGVYSPVQDRGVFDMSRSVDVGPQGPIGQGPYRQYPAQPMNTPVILSVNPADPRSICAQQGHIRSTTFGILGVLFAIVCFPIGLVCCVMDRREQCTRCGEIFYSGCQ</sequence>
<dbReference type="OrthoDB" id="2564984at2759"/>
<dbReference type="RefSeq" id="XP_040631034.1">
    <property type="nucleotide sequence ID" value="XM_040772071.1"/>
</dbReference>
<keyword evidence="2" id="KW-1133">Transmembrane helix</keyword>
<dbReference type="AlphaFoldDB" id="M5G7J3"/>
<evidence type="ECO:0000313" key="4">
    <source>
        <dbReference type="Proteomes" id="UP000030653"/>
    </source>
</evidence>
<keyword evidence="2" id="KW-0812">Transmembrane</keyword>
<dbReference type="InterPro" id="IPR019317">
    <property type="entry name" value="BRI3"/>
</dbReference>
<feature type="transmembrane region" description="Helical" evidence="2">
    <location>
        <begin position="107"/>
        <end position="128"/>
    </location>
</feature>
<dbReference type="HOGENOM" id="CLU_121057_0_0_1"/>
<dbReference type="Pfam" id="PF10164">
    <property type="entry name" value="BRI3"/>
    <property type="match status" value="1"/>
</dbReference>
<dbReference type="GeneID" id="63687133"/>
<evidence type="ECO:0000256" key="2">
    <source>
        <dbReference type="SAM" id="Phobius"/>
    </source>
</evidence>
<dbReference type="EMBL" id="JH795858">
    <property type="protein sequence ID" value="EJU04140.1"/>
    <property type="molecule type" value="Genomic_DNA"/>
</dbReference>
<name>M5G7J3_DACPD</name>
<accession>M5G7J3</accession>
<dbReference type="Proteomes" id="UP000030653">
    <property type="component" value="Unassembled WGS sequence"/>
</dbReference>
<keyword evidence="4" id="KW-1185">Reference proteome</keyword>
<keyword evidence="2" id="KW-0472">Membrane</keyword>
<evidence type="ECO:0000313" key="3">
    <source>
        <dbReference type="EMBL" id="EJU04140.1"/>
    </source>
</evidence>
<feature type="region of interest" description="Disordered" evidence="1">
    <location>
        <begin position="1"/>
        <end position="46"/>
    </location>
</feature>
<evidence type="ECO:0000256" key="1">
    <source>
        <dbReference type="SAM" id="MobiDB-lite"/>
    </source>
</evidence>
<reference evidence="3 4" key="1">
    <citation type="journal article" date="2012" name="Science">
        <title>The Paleozoic origin of enzymatic lignin decomposition reconstructed from 31 fungal genomes.</title>
        <authorList>
            <person name="Floudas D."/>
            <person name="Binder M."/>
            <person name="Riley R."/>
            <person name="Barry K."/>
            <person name="Blanchette R.A."/>
            <person name="Henrissat B."/>
            <person name="Martinez A.T."/>
            <person name="Otillar R."/>
            <person name="Spatafora J.W."/>
            <person name="Yadav J.S."/>
            <person name="Aerts A."/>
            <person name="Benoit I."/>
            <person name="Boyd A."/>
            <person name="Carlson A."/>
            <person name="Copeland A."/>
            <person name="Coutinho P.M."/>
            <person name="de Vries R.P."/>
            <person name="Ferreira P."/>
            <person name="Findley K."/>
            <person name="Foster B."/>
            <person name="Gaskell J."/>
            <person name="Glotzer D."/>
            <person name="Gorecki P."/>
            <person name="Heitman J."/>
            <person name="Hesse C."/>
            <person name="Hori C."/>
            <person name="Igarashi K."/>
            <person name="Jurgens J.A."/>
            <person name="Kallen N."/>
            <person name="Kersten P."/>
            <person name="Kohler A."/>
            <person name="Kuees U."/>
            <person name="Kumar T.K.A."/>
            <person name="Kuo A."/>
            <person name="LaButti K."/>
            <person name="Larrondo L.F."/>
            <person name="Lindquist E."/>
            <person name="Ling A."/>
            <person name="Lombard V."/>
            <person name="Lucas S."/>
            <person name="Lundell T."/>
            <person name="Martin R."/>
            <person name="McLaughlin D.J."/>
            <person name="Morgenstern I."/>
            <person name="Morin E."/>
            <person name="Murat C."/>
            <person name="Nagy L.G."/>
            <person name="Nolan M."/>
            <person name="Ohm R.A."/>
            <person name="Patyshakuliyeva A."/>
            <person name="Rokas A."/>
            <person name="Ruiz-Duenas F.J."/>
            <person name="Sabat G."/>
            <person name="Salamov A."/>
            <person name="Samejima M."/>
            <person name="Schmutz J."/>
            <person name="Slot J.C."/>
            <person name="St John F."/>
            <person name="Stenlid J."/>
            <person name="Sun H."/>
            <person name="Sun S."/>
            <person name="Syed K."/>
            <person name="Tsang A."/>
            <person name="Wiebenga A."/>
            <person name="Young D."/>
            <person name="Pisabarro A."/>
            <person name="Eastwood D.C."/>
            <person name="Martin F."/>
            <person name="Cullen D."/>
            <person name="Grigoriev I.V."/>
            <person name="Hibbett D.S."/>
        </authorList>
    </citation>
    <scope>NUCLEOTIDE SEQUENCE [LARGE SCALE GENOMIC DNA]</scope>
    <source>
        <strain evidence="3 4">DJM-731 SS1</strain>
    </source>
</reference>
<protein>
    <submittedName>
        <fullName evidence="3">Uncharacterized protein</fullName>
    </submittedName>
</protein>
<gene>
    <name evidence="3" type="ORF">DACRYDRAFT_20765</name>
</gene>
<feature type="compositionally biased region" description="Polar residues" evidence="1">
    <location>
        <begin position="20"/>
        <end position="32"/>
    </location>
</feature>
<organism evidence="3 4">
    <name type="scientific">Dacryopinax primogenitus (strain DJM 731)</name>
    <name type="common">Brown rot fungus</name>
    <dbReference type="NCBI Taxonomy" id="1858805"/>
    <lineage>
        <taxon>Eukaryota</taxon>
        <taxon>Fungi</taxon>
        <taxon>Dikarya</taxon>
        <taxon>Basidiomycota</taxon>
        <taxon>Agaricomycotina</taxon>
        <taxon>Dacrymycetes</taxon>
        <taxon>Dacrymycetales</taxon>
        <taxon>Dacrymycetaceae</taxon>
        <taxon>Dacryopinax</taxon>
    </lineage>
</organism>
<dbReference type="PANTHER" id="PTHR13551">
    <property type="entry name" value="BRAIN PROTEIN I3"/>
    <property type="match status" value="1"/>
</dbReference>
<proteinExistence type="predicted"/>